<feature type="transmembrane region" description="Helical" evidence="6">
    <location>
        <begin position="36"/>
        <end position="60"/>
    </location>
</feature>
<evidence type="ECO:0000256" key="6">
    <source>
        <dbReference type="SAM" id="Phobius"/>
    </source>
</evidence>
<dbReference type="Proteomes" id="UP000460549">
    <property type="component" value="Unassembled WGS sequence"/>
</dbReference>
<evidence type="ECO:0000313" key="8">
    <source>
        <dbReference type="Proteomes" id="UP000460549"/>
    </source>
</evidence>
<comment type="subcellular location">
    <subcellularLocation>
        <location evidence="1">Cell membrane</location>
        <topology evidence="1">Multi-pass membrane protein</topology>
    </subcellularLocation>
</comment>
<feature type="transmembrane region" description="Helical" evidence="6">
    <location>
        <begin position="132"/>
        <end position="153"/>
    </location>
</feature>
<dbReference type="PANTHER" id="PTHR30086:SF20">
    <property type="entry name" value="ARGININE EXPORTER PROTEIN ARGO-RELATED"/>
    <property type="match status" value="1"/>
</dbReference>
<keyword evidence="8" id="KW-1185">Reference proteome</keyword>
<feature type="transmembrane region" description="Helical" evidence="6">
    <location>
        <begin position="165"/>
        <end position="187"/>
    </location>
</feature>
<feature type="transmembrane region" description="Helical" evidence="6">
    <location>
        <begin position="108"/>
        <end position="126"/>
    </location>
</feature>
<organism evidence="7 8">
    <name type="scientific">Bullifex porci</name>
    <dbReference type="NCBI Taxonomy" id="2606638"/>
    <lineage>
        <taxon>Bacteria</taxon>
        <taxon>Pseudomonadati</taxon>
        <taxon>Spirochaetota</taxon>
        <taxon>Spirochaetia</taxon>
        <taxon>Spirochaetales</taxon>
        <taxon>Spirochaetaceae</taxon>
        <taxon>Bullifex</taxon>
    </lineage>
</organism>
<dbReference type="InterPro" id="IPR001123">
    <property type="entry name" value="LeuE-type"/>
</dbReference>
<dbReference type="PANTHER" id="PTHR30086">
    <property type="entry name" value="ARGININE EXPORTER PROTEIN ARGO"/>
    <property type="match status" value="1"/>
</dbReference>
<dbReference type="GO" id="GO:0015171">
    <property type="term" value="F:amino acid transmembrane transporter activity"/>
    <property type="evidence" value="ECO:0007669"/>
    <property type="project" value="TreeGrafter"/>
</dbReference>
<dbReference type="AlphaFoldDB" id="A0A7X2PCA7"/>
<feature type="transmembrane region" description="Helical" evidence="6">
    <location>
        <begin position="6"/>
        <end position="24"/>
    </location>
</feature>
<keyword evidence="5 6" id="KW-0472">Membrane</keyword>
<accession>A0A7X2PCA7</accession>
<protein>
    <submittedName>
        <fullName evidence="7">Uncharacterized protein</fullName>
    </submittedName>
</protein>
<proteinExistence type="predicted"/>
<evidence type="ECO:0000256" key="1">
    <source>
        <dbReference type="ARBA" id="ARBA00004651"/>
    </source>
</evidence>
<name>A0A7X2PCA7_9SPIO</name>
<keyword evidence="3 6" id="KW-0812">Transmembrane</keyword>
<feature type="transmembrane region" description="Helical" evidence="6">
    <location>
        <begin position="66"/>
        <end position="87"/>
    </location>
</feature>
<dbReference type="RefSeq" id="WP_154424651.1">
    <property type="nucleotide sequence ID" value="NZ_VUNN01000003.1"/>
</dbReference>
<comment type="caution">
    <text evidence="7">The sequence shown here is derived from an EMBL/GenBank/DDBJ whole genome shotgun (WGS) entry which is preliminary data.</text>
</comment>
<evidence type="ECO:0000256" key="2">
    <source>
        <dbReference type="ARBA" id="ARBA00022475"/>
    </source>
</evidence>
<keyword evidence="2" id="KW-1003">Cell membrane</keyword>
<keyword evidence="4 6" id="KW-1133">Transmembrane helix</keyword>
<evidence type="ECO:0000256" key="5">
    <source>
        <dbReference type="ARBA" id="ARBA00023136"/>
    </source>
</evidence>
<gene>
    <name evidence="7" type="ORF">FYJ80_03045</name>
</gene>
<evidence type="ECO:0000256" key="3">
    <source>
        <dbReference type="ARBA" id="ARBA00022692"/>
    </source>
</evidence>
<dbReference type="EMBL" id="VUNN01000003">
    <property type="protein sequence ID" value="MSU05755.1"/>
    <property type="molecule type" value="Genomic_DNA"/>
</dbReference>
<dbReference type="GO" id="GO:0033228">
    <property type="term" value="P:cysteine export across plasma membrane"/>
    <property type="evidence" value="ECO:0007669"/>
    <property type="project" value="TreeGrafter"/>
</dbReference>
<dbReference type="Pfam" id="PF01810">
    <property type="entry name" value="LysE"/>
    <property type="match status" value="1"/>
</dbReference>
<sequence>MLQLFIYMVAMAITPGPNTIMSMANASEKGLRRGIYLNYGMFVGILIVDILTYLIISLLIKIIPSLLLVFKSLGIIYLLYLAIHILLSKEGNITPGGGSFVTGMVMQFANVKVMLLCFSAQTMYIINSEHELLLLMLIPIVCLLSGLVWAVAGSIISQFYKKRRVLMNVIFSSSLFILAMLNVYQLLKEILSKY</sequence>
<dbReference type="GO" id="GO:0005886">
    <property type="term" value="C:plasma membrane"/>
    <property type="evidence" value="ECO:0007669"/>
    <property type="project" value="UniProtKB-SubCell"/>
</dbReference>
<evidence type="ECO:0000313" key="7">
    <source>
        <dbReference type="EMBL" id="MSU05755.1"/>
    </source>
</evidence>
<evidence type="ECO:0000256" key="4">
    <source>
        <dbReference type="ARBA" id="ARBA00022989"/>
    </source>
</evidence>
<reference evidence="7 8" key="1">
    <citation type="submission" date="2019-08" db="EMBL/GenBank/DDBJ databases">
        <title>In-depth cultivation of the pig gut microbiome towards novel bacterial diversity and tailored functional studies.</title>
        <authorList>
            <person name="Wylensek D."/>
            <person name="Hitch T.C.A."/>
            <person name="Clavel T."/>
        </authorList>
    </citation>
    <scope>NUCLEOTIDE SEQUENCE [LARGE SCALE GENOMIC DNA]</scope>
    <source>
        <strain evidence="7 8">NM-380-WT-3C1</strain>
    </source>
</reference>